<keyword evidence="2" id="KW-0802">TPR repeat</keyword>
<dbReference type="Gene3D" id="1.25.40.10">
    <property type="entry name" value="Tetratricopeptide repeat domain"/>
    <property type="match status" value="1"/>
</dbReference>
<dbReference type="PANTHER" id="PTHR44943:SF8">
    <property type="entry name" value="TPR REPEAT-CONTAINING PROTEIN MJ0263"/>
    <property type="match status" value="1"/>
</dbReference>
<dbReference type="InterPro" id="IPR051685">
    <property type="entry name" value="Ycf3/AcsC/BcsC/TPR_MFPF"/>
</dbReference>
<dbReference type="AlphaFoldDB" id="J9BT21"/>
<dbReference type="PANTHER" id="PTHR44943">
    <property type="entry name" value="CELLULOSE SYNTHASE OPERON PROTEIN C"/>
    <property type="match status" value="1"/>
</dbReference>
<dbReference type="PROSITE" id="PS50005">
    <property type="entry name" value="TPR"/>
    <property type="match status" value="3"/>
</dbReference>
<dbReference type="EMBL" id="AMCI01008662">
    <property type="protein sequence ID" value="EJW90700.1"/>
    <property type="molecule type" value="Genomic_DNA"/>
</dbReference>
<reference evidence="3" key="1">
    <citation type="journal article" date="2012" name="PLoS ONE">
        <title>Gene sets for utilization of primary and secondary nutrition supplies in the distal gut of endangered iberian lynx.</title>
        <authorList>
            <person name="Alcaide M."/>
            <person name="Messina E."/>
            <person name="Richter M."/>
            <person name="Bargiela R."/>
            <person name="Peplies J."/>
            <person name="Huws S.A."/>
            <person name="Newbold C.J."/>
            <person name="Golyshin P.N."/>
            <person name="Simon M.A."/>
            <person name="Lopez G."/>
            <person name="Yakimov M.M."/>
            <person name="Ferrer M."/>
        </authorList>
    </citation>
    <scope>NUCLEOTIDE SEQUENCE</scope>
</reference>
<evidence type="ECO:0000256" key="2">
    <source>
        <dbReference type="ARBA" id="ARBA00022803"/>
    </source>
</evidence>
<keyword evidence="1" id="KW-0677">Repeat</keyword>
<dbReference type="Pfam" id="PF13181">
    <property type="entry name" value="TPR_8"/>
    <property type="match status" value="3"/>
</dbReference>
<evidence type="ECO:0000256" key="1">
    <source>
        <dbReference type="ARBA" id="ARBA00022737"/>
    </source>
</evidence>
<accession>J9BT21</accession>
<gene>
    <name evidence="3" type="ORF">EVA_21183</name>
</gene>
<organism evidence="3">
    <name type="scientific">gut metagenome</name>
    <dbReference type="NCBI Taxonomy" id="749906"/>
    <lineage>
        <taxon>unclassified sequences</taxon>
        <taxon>metagenomes</taxon>
        <taxon>organismal metagenomes</taxon>
    </lineage>
</organism>
<sequence length="776" mass="91438">MFIKLDLFYQIGNEYKQGNESKGNSLYKGLPLLFSKKAFSMNEKSINEQYASIRAFLQKGRLKEALAQLESFLWQCPNWDLRMQLEQVQMSYNYLLDYMRKGIKDPERWNLHRKLTADAWKMADHARILYLDKISSKYYHEMRRTPAQPQYANFTLQQLLHILESFPDDLTVSGLLSENKMDEVLKRHEDTLKHLFIRTWTCYAWTAEEEENAHAMLQSKELITDDLCLFTSAVMLGAAYCFDLRKINWLLDAYTHPSAVVAQRAITGILIVFHLHADRLPLYPELAQRMKLMEEHPTFAKDLERIYRQMLLCQETEKIDKKMREEIIPEVLKKTSSLKNLRWGPDENEEEKDDLNPDWQDGFENSALNNMMREMSELQMEGADVYMSTFASLKNYPFFHHIANWFYPFTEKQSDMYRTLKRANSHSLKNSLLDIVLHSGFFSNSDKYSFFFSISQLPEAQQGMLFKQMSSQELESLRGNENQSKLEEFSQKTSTISNQYLHDLYRFYKLNVHRNDFTDIFKQKLAFHHNPLLQGMLMKKEVLLPIAGFFLKKGRWSDAIELFSEIKQLPMGEENQVEFYQKFGYALQKEKRYEEAIKTYHKADILKPGNNWTNHHLAICYRMTQTYDQALLYYRKTEEIQPDNPNVIFYIGHCLAEMKRQDEALNYFFKLDFIEKSSIRAWRGIGWCSFVCGKYEQAKKYYEKVIEQKPTAIDYMNSGHVAWAMGHIEEAATAYGKAVSASGNRQKFEEMFANDKEVLAEHGIPHQDIPLMLDLI</sequence>
<dbReference type="InterPro" id="IPR019734">
    <property type="entry name" value="TPR_rpt"/>
</dbReference>
<dbReference type="SUPFAM" id="SSF48452">
    <property type="entry name" value="TPR-like"/>
    <property type="match status" value="1"/>
</dbReference>
<name>J9BT21_9ZZZZ</name>
<proteinExistence type="predicted"/>
<dbReference type="SMART" id="SM00028">
    <property type="entry name" value="TPR"/>
    <property type="match status" value="4"/>
</dbReference>
<dbReference type="InterPro" id="IPR011990">
    <property type="entry name" value="TPR-like_helical_dom_sf"/>
</dbReference>
<protein>
    <submittedName>
        <fullName evidence="3">Tetratricopeptide repeat protein</fullName>
    </submittedName>
</protein>
<comment type="caution">
    <text evidence="3">The sequence shown here is derived from an EMBL/GenBank/DDBJ whole genome shotgun (WGS) entry which is preliminary data.</text>
</comment>
<evidence type="ECO:0000313" key="3">
    <source>
        <dbReference type="EMBL" id="EJW90700.1"/>
    </source>
</evidence>